<keyword evidence="4" id="KW-1185">Reference proteome</keyword>
<dbReference type="EMBL" id="MKQR01000019">
    <property type="protein sequence ID" value="OLR91807.1"/>
    <property type="molecule type" value="Genomic_DNA"/>
</dbReference>
<comment type="caution">
    <text evidence="3">The sequence shown here is derived from an EMBL/GenBank/DDBJ whole genome shotgun (WGS) entry which is preliminary data.</text>
</comment>
<name>A0A1Q9LID7_9PSEU</name>
<sequence>MSGSCGPVPALDQGGPDRAPGLARVRWGEGGAWLVGGRADRRAVLDDPATFSDDLAGVDLAGLGLGPEQHDLLRSCDRADPAGLRAALAGEFSVLRLHRLRPRVEGIVGERLDAVQRGGPGVDLMDEFALPVPTLVVCELLGVPHADREAFQRRAHGLLDPDVPAARRVDLVAELRGYLAELVDLARTEPVGGLVGRLVAQRGDALGRDEVSGLGVRLLVAGHGTVAAVLGLGVHALLSHPGQLAALAADPRRVDTAVEELLRWLGVVAAGAVRVATRDTEIAGTPVPAGDLVLCPPRSDGADLAQLAFGLGLHRCVSAPLARVQLRVAFPALLARFPDLRAAGPARLVGAGRPRAVRELPIAW</sequence>
<gene>
    <name evidence="3" type="ORF">BJP25_25025</name>
</gene>
<dbReference type="GO" id="GO:0016705">
    <property type="term" value="F:oxidoreductase activity, acting on paired donors, with incorporation or reduction of molecular oxygen"/>
    <property type="evidence" value="ECO:0007669"/>
    <property type="project" value="InterPro"/>
</dbReference>
<dbReference type="STRING" id="1193682.BJP25_25025"/>
<dbReference type="GO" id="GO:0004497">
    <property type="term" value="F:monooxygenase activity"/>
    <property type="evidence" value="ECO:0007669"/>
    <property type="project" value="InterPro"/>
</dbReference>
<protein>
    <recommendedName>
        <fullName evidence="5">Cytochrome</fullName>
    </recommendedName>
</protein>
<evidence type="ECO:0000256" key="1">
    <source>
        <dbReference type="ARBA" id="ARBA00010617"/>
    </source>
</evidence>
<dbReference type="AlphaFoldDB" id="A0A1Q9LID7"/>
<dbReference type="PRINTS" id="PR00359">
    <property type="entry name" value="BP450"/>
</dbReference>
<evidence type="ECO:0000313" key="4">
    <source>
        <dbReference type="Proteomes" id="UP000186040"/>
    </source>
</evidence>
<proteinExistence type="inferred from homology"/>
<dbReference type="InterPro" id="IPR002397">
    <property type="entry name" value="Cyt_P450_B"/>
</dbReference>
<feature type="region of interest" description="Disordered" evidence="2">
    <location>
        <begin position="1"/>
        <end position="21"/>
    </location>
</feature>
<organism evidence="3 4">
    <name type="scientific">Actinokineospora bangkokensis</name>
    <dbReference type="NCBI Taxonomy" id="1193682"/>
    <lineage>
        <taxon>Bacteria</taxon>
        <taxon>Bacillati</taxon>
        <taxon>Actinomycetota</taxon>
        <taxon>Actinomycetes</taxon>
        <taxon>Pseudonocardiales</taxon>
        <taxon>Pseudonocardiaceae</taxon>
        <taxon>Actinokineospora</taxon>
    </lineage>
</organism>
<dbReference type="PANTHER" id="PTHR46696:SF1">
    <property type="entry name" value="CYTOCHROME P450 YJIB-RELATED"/>
    <property type="match status" value="1"/>
</dbReference>
<dbReference type="Gene3D" id="1.10.630.10">
    <property type="entry name" value="Cytochrome P450"/>
    <property type="match status" value="1"/>
</dbReference>
<dbReference type="SUPFAM" id="SSF48264">
    <property type="entry name" value="Cytochrome P450"/>
    <property type="match status" value="1"/>
</dbReference>
<dbReference type="InterPro" id="IPR036396">
    <property type="entry name" value="Cyt_P450_sf"/>
</dbReference>
<dbReference type="RefSeq" id="WP_075976524.1">
    <property type="nucleotide sequence ID" value="NZ_MKQR01000019.1"/>
</dbReference>
<dbReference type="GO" id="GO:0005506">
    <property type="term" value="F:iron ion binding"/>
    <property type="evidence" value="ECO:0007669"/>
    <property type="project" value="InterPro"/>
</dbReference>
<dbReference type="GO" id="GO:0020037">
    <property type="term" value="F:heme binding"/>
    <property type="evidence" value="ECO:0007669"/>
    <property type="project" value="InterPro"/>
</dbReference>
<dbReference type="PANTHER" id="PTHR46696">
    <property type="entry name" value="P450, PUTATIVE (EUROFUNG)-RELATED"/>
    <property type="match status" value="1"/>
</dbReference>
<dbReference type="Proteomes" id="UP000186040">
    <property type="component" value="Unassembled WGS sequence"/>
</dbReference>
<dbReference type="OrthoDB" id="4133219at2"/>
<accession>A0A1Q9LID7</accession>
<reference evidence="3 4" key="1">
    <citation type="submission" date="2016-10" db="EMBL/GenBank/DDBJ databases">
        <title>The Draft Genome Sequence of Actinokineospora bangkokensis 44EHWT reveals the biosynthetic pathway of antifungal compounds Thailandins with unusual extender unit butylmalonyl-CoA.</title>
        <authorList>
            <person name="Greule A."/>
            <person name="Intra B."/>
            <person name="Flemming S."/>
            <person name="Rommel M.G."/>
            <person name="Panbangred W."/>
            <person name="Bechthold A."/>
        </authorList>
    </citation>
    <scope>NUCLEOTIDE SEQUENCE [LARGE SCALE GENOMIC DNA]</scope>
    <source>
        <strain evidence="3 4">44EHW</strain>
    </source>
</reference>
<comment type="similarity">
    <text evidence="1">Belongs to the cytochrome P450 family.</text>
</comment>
<evidence type="ECO:0008006" key="5">
    <source>
        <dbReference type="Google" id="ProtNLM"/>
    </source>
</evidence>
<evidence type="ECO:0000313" key="3">
    <source>
        <dbReference type="EMBL" id="OLR91807.1"/>
    </source>
</evidence>
<evidence type="ECO:0000256" key="2">
    <source>
        <dbReference type="SAM" id="MobiDB-lite"/>
    </source>
</evidence>